<dbReference type="EMBL" id="BAAANK010000006">
    <property type="protein sequence ID" value="GAA1836888.1"/>
    <property type="molecule type" value="Genomic_DNA"/>
</dbReference>
<dbReference type="Gene3D" id="1.10.10.10">
    <property type="entry name" value="Winged helix-like DNA-binding domain superfamily/Winged helix DNA-binding domain"/>
    <property type="match status" value="1"/>
</dbReference>
<gene>
    <name evidence="4" type="ORF">GCM10009750_22340</name>
</gene>
<dbReference type="SUPFAM" id="SSF55781">
    <property type="entry name" value="GAF domain-like"/>
    <property type="match status" value="1"/>
</dbReference>
<evidence type="ECO:0000256" key="2">
    <source>
        <dbReference type="ARBA" id="ARBA00023163"/>
    </source>
</evidence>
<comment type="caution">
    <text evidence="4">The sequence shown here is derived from an EMBL/GenBank/DDBJ whole genome shotgun (WGS) entry which is preliminary data.</text>
</comment>
<dbReference type="Proteomes" id="UP001501746">
    <property type="component" value="Unassembled WGS sequence"/>
</dbReference>
<evidence type="ECO:0000256" key="1">
    <source>
        <dbReference type="ARBA" id="ARBA00023015"/>
    </source>
</evidence>
<dbReference type="SMART" id="SM01012">
    <property type="entry name" value="ANTAR"/>
    <property type="match status" value="1"/>
</dbReference>
<dbReference type="Pfam" id="PF03861">
    <property type="entry name" value="ANTAR"/>
    <property type="match status" value="1"/>
</dbReference>
<dbReference type="RefSeq" id="WP_246205507.1">
    <property type="nucleotide sequence ID" value="NZ_BAAANK010000006.1"/>
</dbReference>
<dbReference type="Pfam" id="PF13185">
    <property type="entry name" value="GAF_2"/>
    <property type="match status" value="1"/>
</dbReference>
<dbReference type="PROSITE" id="PS50921">
    <property type="entry name" value="ANTAR"/>
    <property type="match status" value="1"/>
</dbReference>
<proteinExistence type="predicted"/>
<organism evidence="4 5">
    <name type="scientific">Agromyces salentinus</name>
    <dbReference type="NCBI Taxonomy" id="269421"/>
    <lineage>
        <taxon>Bacteria</taxon>
        <taxon>Bacillati</taxon>
        <taxon>Actinomycetota</taxon>
        <taxon>Actinomycetes</taxon>
        <taxon>Micrococcales</taxon>
        <taxon>Microbacteriaceae</taxon>
        <taxon>Agromyces</taxon>
    </lineage>
</organism>
<sequence>MDSSFTAAMEALERSPDGPDGLAAPFVSVFPVTGASVSTLGDLLGSETLAATDEFSAHMDEVQFDLGEGPCWDAMRSARPVLMPDVRTGAPASWPSFAAAIDSERLGSLFAFPLRLGPLRIGAIDLYSVKPVRFDRDQARQAGAMAEVVSRQVLRHALEGVEAAERPSPLSRRVIHQATGFVLAQLDVSPEDARLVIQGHAFATSRSMMEVATDIVEGRLRFTKGIGGIEAVS</sequence>
<evidence type="ECO:0000259" key="3">
    <source>
        <dbReference type="PROSITE" id="PS50921"/>
    </source>
</evidence>
<dbReference type="Gene3D" id="3.30.450.40">
    <property type="match status" value="1"/>
</dbReference>
<feature type="domain" description="ANTAR" evidence="3">
    <location>
        <begin position="155"/>
        <end position="216"/>
    </location>
</feature>
<dbReference type="InterPro" id="IPR005561">
    <property type="entry name" value="ANTAR"/>
</dbReference>
<keyword evidence="1" id="KW-0805">Transcription regulation</keyword>
<evidence type="ECO:0000313" key="4">
    <source>
        <dbReference type="EMBL" id="GAA1836888.1"/>
    </source>
</evidence>
<dbReference type="InterPro" id="IPR029016">
    <property type="entry name" value="GAF-like_dom_sf"/>
</dbReference>
<accession>A0ABN2MTA7</accession>
<dbReference type="InterPro" id="IPR003018">
    <property type="entry name" value="GAF"/>
</dbReference>
<name>A0ABN2MTA7_9MICO</name>
<reference evidence="4 5" key="1">
    <citation type="journal article" date="2019" name="Int. J. Syst. Evol. Microbiol.">
        <title>The Global Catalogue of Microorganisms (GCM) 10K type strain sequencing project: providing services to taxonomists for standard genome sequencing and annotation.</title>
        <authorList>
            <consortium name="The Broad Institute Genomics Platform"/>
            <consortium name="The Broad Institute Genome Sequencing Center for Infectious Disease"/>
            <person name="Wu L."/>
            <person name="Ma J."/>
        </authorList>
    </citation>
    <scope>NUCLEOTIDE SEQUENCE [LARGE SCALE GENOMIC DNA]</scope>
    <source>
        <strain evidence="4 5">JCM 14323</strain>
    </source>
</reference>
<keyword evidence="2" id="KW-0804">Transcription</keyword>
<protein>
    <submittedName>
        <fullName evidence="4">GAF domain-containing protein</fullName>
    </submittedName>
</protein>
<keyword evidence="5" id="KW-1185">Reference proteome</keyword>
<dbReference type="InterPro" id="IPR036388">
    <property type="entry name" value="WH-like_DNA-bd_sf"/>
</dbReference>
<evidence type="ECO:0000313" key="5">
    <source>
        <dbReference type="Proteomes" id="UP001501746"/>
    </source>
</evidence>